<dbReference type="AlphaFoldDB" id="A0A699T3R6"/>
<gene>
    <name evidence="1" type="ORF">Tci_876429</name>
</gene>
<comment type="caution">
    <text evidence="1">The sequence shown here is derived from an EMBL/GenBank/DDBJ whole genome shotgun (WGS) entry which is preliminary data.</text>
</comment>
<dbReference type="EMBL" id="BKCJ011211933">
    <property type="protein sequence ID" value="GFD04460.1"/>
    <property type="molecule type" value="Genomic_DNA"/>
</dbReference>
<organism evidence="1">
    <name type="scientific">Tanacetum cinerariifolium</name>
    <name type="common">Dalmatian daisy</name>
    <name type="synonym">Chrysanthemum cinerariifolium</name>
    <dbReference type="NCBI Taxonomy" id="118510"/>
    <lineage>
        <taxon>Eukaryota</taxon>
        <taxon>Viridiplantae</taxon>
        <taxon>Streptophyta</taxon>
        <taxon>Embryophyta</taxon>
        <taxon>Tracheophyta</taxon>
        <taxon>Spermatophyta</taxon>
        <taxon>Magnoliopsida</taxon>
        <taxon>eudicotyledons</taxon>
        <taxon>Gunneridae</taxon>
        <taxon>Pentapetalae</taxon>
        <taxon>asterids</taxon>
        <taxon>campanulids</taxon>
        <taxon>Asterales</taxon>
        <taxon>Asteraceae</taxon>
        <taxon>Asteroideae</taxon>
        <taxon>Anthemideae</taxon>
        <taxon>Anthemidinae</taxon>
        <taxon>Tanacetum</taxon>
    </lineage>
</organism>
<sequence>MFEEWVKGVAPVTMSLAGNALRLRGRQKRFGRPVFNGVSVKGSRRPPGRTSINKVTNLTGLELARPAKKGLFKDELGPWNELCGERRKDDLFI</sequence>
<evidence type="ECO:0000313" key="1">
    <source>
        <dbReference type="EMBL" id="GFD04460.1"/>
    </source>
</evidence>
<name>A0A699T3R6_TANCI</name>
<reference evidence="1" key="1">
    <citation type="journal article" date="2019" name="Sci. Rep.">
        <title>Draft genome of Tanacetum cinerariifolium, the natural source of mosquito coil.</title>
        <authorList>
            <person name="Yamashiro T."/>
            <person name="Shiraishi A."/>
            <person name="Satake H."/>
            <person name="Nakayama K."/>
        </authorList>
    </citation>
    <scope>NUCLEOTIDE SEQUENCE</scope>
</reference>
<accession>A0A699T3R6</accession>
<protein>
    <submittedName>
        <fullName evidence="1">Histone H5, AT hook-like protein</fullName>
    </submittedName>
</protein>
<proteinExistence type="predicted"/>
<feature type="non-terminal residue" evidence="1">
    <location>
        <position position="93"/>
    </location>
</feature>